<dbReference type="AlphaFoldDB" id="A0A9P0CX18"/>
<sequence length="126" mass="14207">MAIRKNTKRFERLRRALATSSPDLIFDETTIASVAQDKFLLNDRNTFRLTDMLKVYMENNNILTLQAEGDADRLIVTTAISISSSYEVVKIVGEDIDLMVLLCGLSRDGGDHILSTNRPNNNILYL</sequence>
<organism evidence="1 2">
    <name type="scientific">Psylliodes chrysocephalus</name>
    <dbReference type="NCBI Taxonomy" id="3402493"/>
    <lineage>
        <taxon>Eukaryota</taxon>
        <taxon>Metazoa</taxon>
        <taxon>Ecdysozoa</taxon>
        <taxon>Arthropoda</taxon>
        <taxon>Hexapoda</taxon>
        <taxon>Insecta</taxon>
        <taxon>Pterygota</taxon>
        <taxon>Neoptera</taxon>
        <taxon>Endopterygota</taxon>
        <taxon>Coleoptera</taxon>
        <taxon>Polyphaga</taxon>
        <taxon>Cucujiformia</taxon>
        <taxon>Chrysomeloidea</taxon>
        <taxon>Chrysomelidae</taxon>
        <taxon>Galerucinae</taxon>
        <taxon>Alticini</taxon>
        <taxon>Psylliodes</taxon>
    </lineage>
</organism>
<reference evidence="1" key="1">
    <citation type="submission" date="2022-01" db="EMBL/GenBank/DDBJ databases">
        <authorList>
            <person name="King R."/>
        </authorList>
    </citation>
    <scope>NUCLEOTIDE SEQUENCE</scope>
</reference>
<dbReference type="OrthoDB" id="6760986at2759"/>
<keyword evidence="2" id="KW-1185">Reference proteome</keyword>
<evidence type="ECO:0000313" key="2">
    <source>
        <dbReference type="Proteomes" id="UP001153636"/>
    </source>
</evidence>
<proteinExistence type="predicted"/>
<dbReference type="EMBL" id="OV651815">
    <property type="protein sequence ID" value="CAH1107775.1"/>
    <property type="molecule type" value="Genomic_DNA"/>
</dbReference>
<gene>
    <name evidence="1" type="ORF">PSYICH_LOCUS8907</name>
</gene>
<protein>
    <submittedName>
        <fullName evidence="1">Uncharacterized protein</fullName>
    </submittedName>
</protein>
<name>A0A9P0CX18_9CUCU</name>
<dbReference type="Proteomes" id="UP001153636">
    <property type="component" value="Chromosome 3"/>
</dbReference>
<evidence type="ECO:0000313" key="1">
    <source>
        <dbReference type="EMBL" id="CAH1107775.1"/>
    </source>
</evidence>
<accession>A0A9P0CX18</accession>